<evidence type="ECO:0000256" key="1">
    <source>
        <dbReference type="ARBA" id="ARBA00022801"/>
    </source>
</evidence>
<accession>A0A0E9LX77</accession>
<dbReference type="PROSITE" id="PS51257">
    <property type="entry name" value="PROKAR_LIPOPROTEIN"/>
    <property type="match status" value="1"/>
</dbReference>
<dbReference type="STRING" id="1236989.JCM15548_12122"/>
<dbReference type="Gene3D" id="2.60.120.200">
    <property type="match status" value="1"/>
</dbReference>
<dbReference type="GO" id="GO:0004553">
    <property type="term" value="F:hydrolase activity, hydrolyzing O-glycosyl compounds"/>
    <property type="evidence" value="ECO:0007669"/>
    <property type="project" value="UniProtKB-ARBA"/>
</dbReference>
<dbReference type="InterPro" id="IPR046780">
    <property type="entry name" value="aBig_2"/>
</dbReference>
<dbReference type="InterPro" id="IPR023296">
    <property type="entry name" value="Glyco_hydro_beta-prop_sf"/>
</dbReference>
<dbReference type="Pfam" id="PF13385">
    <property type="entry name" value="Laminin_G_3"/>
    <property type="match status" value="1"/>
</dbReference>
<dbReference type="SUPFAM" id="SSF75005">
    <property type="entry name" value="Arabinanase/levansucrase/invertase"/>
    <property type="match status" value="1"/>
</dbReference>
<dbReference type="GO" id="GO:0005975">
    <property type="term" value="P:carbohydrate metabolic process"/>
    <property type="evidence" value="ECO:0007669"/>
    <property type="project" value="UniProtKB-ARBA"/>
</dbReference>
<feature type="domain" description="Atrophied bacterial Ig" evidence="3">
    <location>
        <begin position="280"/>
        <end position="349"/>
    </location>
</feature>
<dbReference type="InterPro" id="IPR013320">
    <property type="entry name" value="ConA-like_dom_sf"/>
</dbReference>
<dbReference type="Proteomes" id="UP000032900">
    <property type="component" value="Unassembled WGS sequence"/>
</dbReference>
<dbReference type="PANTHER" id="PTHR43301">
    <property type="entry name" value="ARABINAN ENDO-1,5-ALPHA-L-ARABINOSIDASE"/>
    <property type="match status" value="1"/>
</dbReference>
<keyword evidence="2" id="KW-0326">Glycosidase</keyword>
<keyword evidence="5" id="KW-1185">Reference proteome</keyword>
<dbReference type="AlphaFoldDB" id="A0A0E9LX77"/>
<dbReference type="SUPFAM" id="SSF49899">
    <property type="entry name" value="Concanavalin A-like lectins/glucanases"/>
    <property type="match status" value="1"/>
</dbReference>
<gene>
    <name evidence="4" type="ORF">JCM15548_12122</name>
</gene>
<evidence type="ECO:0000313" key="4">
    <source>
        <dbReference type="EMBL" id="GAO29888.1"/>
    </source>
</evidence>
<feature type="domain" description="Atrophied bacterial Ig" evidence="3">
    <location>
        <begin position="359"/>
        <end position="443"/>
    </location>
</feature>
<keyword evidence="1 4" id="KW-0378">Hydrolase</keyword>
<organism evidence="4 5">
    <name type="scientific">Geofilum rubicundum JCM 15548</name>
    <dbReference type="NCBI Taxonomy" id="1236989"/>
    <lineage>
        <taxon>Bacteria</taxon>
        <taxon>Pseudomonadati</taxon>
        <taxon>Bacteroidota</taxon>
        <taxon>Bacteroidia</taxon>
        <taxon>Marinilabiliales</taxon>
        <taxon>Marinilabiliaceae</taxon>
        <taxon>Geofilum</taxon>
    </lineage>
</organism>
<sequence length="742" mass="82708">MKSLRNRLNITQMMTTRFLWAFVAVLLTAMTACQNEEGLRLHYDFSRTTDAGTTVKDASGNGYSGKVHNEASFETLGNIGVLNLGENNGYLDMGLKAGELINQLEDFTIALYLFVDEDTDLNAHGNFVWNFGNSDNMATDQNGSMFFSARTTGYTISRRHWSGEEVVSRSRTFPKGQWHHIAYVQSGGTGTIYFDGSRTAQGALSLLPSVLGETTHNYIGKSSYRGDAYLKNAKLAEFKIYDRALKDEEMDRFIELTKKLQEATIEQQLKATAENVFSGELKNVVADIDLPTSAASEITITWRSSNPDALSAIGAIKRPETGAKPANVTLTGEFTKNGQSYSKDYNVMISPWLSDQAAVEKDAENLEISGNLNNLRSDLDLPSIGIEGASIQWQSSQPDFLSNSGELLSLSPTGKGQQKVLLTAEVSKGSESVTRDFEVHVAEDEGHVAYLFSYFIGNGPGEEAIFYSISQDGYNFKALNNNRPIIAADTISSRGGVRDPHILRAPDGYFYMVVTDLYVPNDGWSGNEAMVFLKSDDLVNWTHSVVNIAENFSEFEDVLRVWAPQSYYDEEEGKIMVYWSMLQPGGYDIIYYAYANEDFTGLETVPQQLLYHPDEVACIDGDIVYKDGIYNLFFKTEGAGNGIKRAVSDRLTEGYEVQEPFLQKTNDAVEGSCVFRLINTDTYILMYDVYSRGTYQFTKSTDLESFEIIDESISMDFHPRHGTVIPITQDELNAITKKWGRP</sequence>
<protein>
    <submittedName>
        <fullName evidence="4">Glycoside hydrolase</fullName>
    </submittedName>
</protein>
<dbReference type="Pfam" id="PF20578">
    <property type="entry name" value="aBig_2"/>
    <property type="match status" value="2"/>
</dbReference>
<proteinExistence type="predicted"/>
<dbReference type="Gene3D" id="2.115.10.20">
    <property type="entry name" value="Glycosyl hydrolase domain, family 43"/>
    <property type="match status" value="1"/>
</dbReference>
<evidence type="ECO:0000259" key="3">
    <source>
        <dbReference type="Pfam" id="PF20578"/>
    </source>
</evidence>
<evidence type="ECO:0000256" key="2">
    <source>
        <dbReference type="ARBA" id="ARBA00023295"/>
    </source>
</evidence>
<reference evidence="4 5" key="1">
    <citation type="journal article" date="2015" name="Microbes Environ.">
        <title>Distribution and evolution of nitrogen fixation genes in the phylum bacteroidetes.</title>
        <authorList>
            <person name="Inoue J."/>
            <person name="Oshima K."/>
            <person name="Suda W."/>
            <person name="Sakamoto M."/>
            <person name="Iino T."/>
            <person name="Noda S."/>
            <person name="Hongoh Y."/>
            <person name="Hattori M."/>
            <person name="Ohkuma M."/>
        </authorList>
    </citation>
    <scope>NUCLEOTIDE SEQUENCE [LARGE SCALE GENOMIC DNA]</scope>
    <source>
        <strain evidence="4">JCM 15548</strain>
    </source>
</reference>
<comment type="caution">
    <text evidence="4">The sequence shown here is derived from an EMBL/GenBank/DDBJ whole genome shotgun (WGS) entry which is preliminary data.</text>
</comment>
<dbReference type="InterPro" id="IPR050727">
    <property type="entry name" value="GH43_arabinanases"/>
</dbReference>
<dbReference type="PANTHER" id="PTHR43301:SF3">
    <property type="entry name" value="ARABINAN ENDO-1,5-ALPHA-L-ARABINOSIDASE A-RELATED"/>
    <property type="match status" value="1"/>
</dbReference>
<name>A0A0E9LX77_9BACT</name>
<dbReference type="CDD" id="cd08983">
    <property type="entry name" value="GH43_Bt3655-like"/>
    <property type="match status" value="1"/>
</dbReference>
<dbReference type="EMBL" id="BAZW01000015">
    <property type="protein sequence ID" value="GAO29888.1"/>
    <property type="molecule type" value="Genomic_DNA"/>
</dbReference>
<evidence type="ECO:0000313" key="5">
    <source>
        <dbReference type="Proteomes" id="UP000032900"/>
    </source>
</evidence>